<evidence type="ECO:0000259" key="2">
    <source>
        <dbReference type="PROSITE" id="PS50126"/>
    </source>
</evidence>
<dbReference type="Proteomes" id="UP000077755">
    <property type="component" value="Chromosome 2"/>
</dbReference>
<protein>
    <recommendedName>
        <fullName evidence="2">S1 motif domain-containing protein</fullName>
    </recommendedName>
</protein>
<accession>A0AAF0WI07</accession>
<feature type="compositionally biased region" description="Polar residues" evidence="1">
    <location>
        <begin position="302"/>
        <end position="312"/>
    </location>
</feature>
<dbReference type="PROSITE" id="PS50126">
    <property type="entry name" value="S1"/>
    <property type="match status" value="1"/>
</dbReference>
<dbReference type="InterPro" id="IPR003029">
    <property type="entry name" value="S1_domain"/>
</dbReference>
<gene>
    <name evidence="3" type="ORF">DCAR_0209505</name>
</gene>
<feature type="compositionally biased region" description="Low complexity" evidence="1">
    <location>
        <begin position="291"/>
        <end position="301"/>
    </location>
</feature>
<feature type="compositionally biased region" description="Basic and acidic residues" evidence="1">
    <location>
        <begin position="381"/>
        <end position="396"/>
    </location>
</feature>
<feature type="compositionally biased region" description="Polar residues" evidence="1">
    <location>
        <begin position="190"/>
        <end position="200"/>
    </location>
</feature>
<sequence length="779" mass="87142">MKGLPLPPTTSINTSDFKFSSPIFSHPRRLSTLSLPFKSKRFVLYASKDEPSLNEWDQMELQFGKMIGEDPKLTLAKIMGKKYDPDISDLEIEKMFYKKGGKGMTYDISEVTFDVPKKRQIQSSRSLDGLNLVRPMPKKGVKFEVDNKPNVSGLKRPSLPAVRVVNSTKVRAPDVTLRKPSVYSEDDTGTSKASTSKNRYSMSIDKGKGKVNVQDKYSDITLIRKPELLSFNEENKQVSSGNADAEVSNIVEQNSVKNILESTKQNNFELVGKPQMLDNDSEEEKPKDYTESSSTENLSSEMIHTSKVSPDLNNLALEEKPQILDDDSEQGILEDYTGSKLRPFQQNDLGSGMKVAVTEASKTIPDSSKFAEAVLHKPERLKQSEKRTSEVTKNEKNLANTESYDSTIGLEKLLTPPPLEEREDIDWKRAENLVKTGGREEVEVISSSTRGFVVSFGSIIGFLPYRNLAAKHKFLAVESWLRRRGLDPSLYKQNLSIIGSSEIATKASAPVSSLDVNFEHNANEEISSSNKIEDLLKIYDQEKLKFLSSFVGQKFKVNVLLAERKSRRLILSVKPKEKEELVEKKRKLMAKLSIGDVVKCCIKKITYFGIFVEVEGVPALIHQTEVSWDATLDPASYFKVGEIVEAKVHQIDFAAERIFLSLKDIVPDPMIEAMEAVVGNHDSMGGELAAAEADKEWADVESLIKELEQFEGIQAVSKGRFFLSPGLAPAFQVYMASMFENRYKLLARAGNRVQEVIVETTLGKEEIKSAILACTNKVK</sequence>
<dbReference type="Gene3D" id="2.40.50.140">
    <property type="entry name" value="Nucleic acid-binding proteins"/>
    <property type="match status" value="1"/>
</dbReference>
<evidence type="ECO:0000313" key="4">
    <source>
        <dbReference type="Proteomes" id="UP000077755"/>
    </source>
</evidence>
<proteinExistence type="predicted"/>
<evidence type="ECO:0000256" key="1">
    <source>
        <dbReference type="SAM" id="MobiDB-lite"/>
    </source>
</evidence>
<feature type="domain" description="S1 motif" evidence="2">
    <location>
        <begin position="595"/>
        <end position="663"/>
    </location>
</feature>
<feature type="region of interest" description="Disordered" evidence="1">
    <location>
        <begin position="181"/>
        <end position="200"/>
    </location>
</feature>
<dbReference type="EMBL" id="CP093344">
    <property type="protein sequence ID" value="WOG90262.1"/>
    <property type="molecule type" value="Genomic_DNA"/>
</dbReference>
<dbReference type="SMART" id="SM00316">
    <property type="entry name" value="S1"/>
    <property type="match status" value="2"/>
</dbReference>
<organism evidence="3 4">
    <name type="scientific">Daucus carota subsp. sativus</name>
    <name type="common">Carrot</name>
    <dbReference type="NCBI Taxonomy" id="79200"/>
    <lineage>
        <taxon>Eukaryota</taxon>
        <taxon>Viridiplantae</taxon>
        <taxon>Streptophyta</taxon>
        <taxon>Embryophyta</taxon>
        <taxon>Tracheophyta</taxon>
        <taxon>Spermatophyta</taxon>
        <taxon>Magnoliopsida</taxon>
        <taxon>eudicotyledons</taxon>
        <taxon>Gunneridae</taxon>
        <taxon>Pentapetalae</taxon>
        <taxon>asterids</taxon>
        <taxon>campanulids</taxon>
        <taxon>Apiales</taxon>
        <taxon>Apiaceae</taxon>
        <taxon>Apioideae</taxon>
        <taxon>Scandiceae</taxon>
        <taxon>Daucinae</taxon>
        <taxon>Daucus</taxon>
        <taxon>Daucus sect. Daucus</taxon>
    </lineage>
</organism>
<dbReference type="PANTHER" id="PTHR47600">
    <property type="entry name" value="NUCLEIC ACID-BINDING, OB-FOLD-LIKE PROTEIN"/>
    <property type="match status" value="1"/>
</dbReference>
<reference evidence="3" key="1">
    <citation type="journal article" date="2016" name="Nat. Genet.">
        <title>A high-quality carrot genome assembly provides new insights into carotenoid accumulation and asterid genome evolution.</title>
        <authorList>
            <person name="Iorizzo M."/>
            <person name="Ellison S."/>
            <person name="Senalik D."/>
            <person name="Zeng P."/>
            <person name="Satapoomin P."/>
            <person name="Huang J."/>
            <person name="Bowman M."/>
            <person name="Iovene M."/>
            <person name="Sanseverino W."/>
            <person name="Cavagnaro P."/>
            <person name="Yildiz M."/>
            <person name="Macko-Podgorni A."/>
            <person name="Moranska E."/>
            <person name="Grzebelus E."/>
            <person name="Grzebelus D."/>
            <person name="Ashrafi H."/>
            <person name="Zheng Z."/>
            <person name="Cheng S."/>
            <person name="Spooner D."/>
            <person name="Van Deynze A."/>
            <person name="Simon P."/>
        </authorList>
    </citation>
    <scope>NUCLEOTIDE SEQUENCE</scope>
    <source>
        <tissue evidence="3">Leaf</tissue>
    </source>
</reference>
<evidence type="ECO:0000313" key="3">
    <source>
        <dbReference type="EMBL" id="WOG90262.1"/>
    </source>
</evidence>
<dbReference type="GO" id="GO:0003676">
    <property type="term" value="F:nucleic acid binding"/>
    <property type="evidence" value="ECO:0007669"/>
    <property type="project" value="InterPro"/>
</dbReference>
<feature type="region of interest" description="Disordered" evidence="1">
    <location>
        <begin position="271"/>
        <end position="312"/>
    </location>
</feature>
<dbReference type="AlphaFoldDB" id="A0AAF0WI07"/>
<keyword evidence="4" id="KW-1185">Reference proteome</keyword>
<dbReference type="InterPro" id="IPR012340">
    <property type="entry name" value="NA-bd_OB-fold"/>
</dbReference>
<feature type="region of interest" description="Disordered" evidence="1">
    <location>
        <begin position="381"/>
        <end position="400"/>
    </location>
</feature>
<dbReference type="SUPFAM" id="SSF50249">
    <property type="entry name" value="Nucleic acid-binding proteins"/>
    <property type="match status" value="1"/>
</dbReference>
<reference evidence="3" key="2">
    <citation type="submission" date="2022-03" db="EMBL/GenBank/DDBJ databases">
        <title>Draft title - Genomic analysis of global carrot germplasm unveils the trajectory of domestication and the origin of high carotenoid orange carrot.</title>
        <authorList>
            <person name="Iorizzo M."/>
            <person name="Ellison S."/>
            <person name="Senalik D."/>
            <person name="Macko-Podgorni A."/>
            <person name="Grzebelus D."/>
            <person name="Bostan H."/>
            <person name="Rolling W."/>
            <person name="Curaba J."/>
            <person name="Simon P."/>
        </authorList>
    </citation>
    <scope>NUCLEOTIDE SEQUENCE</scope>
    <source>
        <tissue evidence="3">Leaf</tissue>
    </source>
</reference>
<dbReference type="PANTHER" id="PTHR47600:SF1">
    <property type="entry name" value="NUCLEIC ACID-BINDING, OB-FOLD-LIKE PROTEIN"/>
    <property type="match status" value="1"/>
</dbReference>
<dbReference type="Pfam" id="PF00575">
    <property type="entry name" value="S1"/>
    <property type="match status" value="1"/>
</dbReference>
<name>A0AAF0WI07_DAUCS</name>